<gene>
    <name evidence="6" type="ORF">GPAL_3892</name>
</gene>
<name>K6ZK55_9ALTE</name>
<keyword evidence="2 4" id="KW-0479">Metal-binding</keyword>
<evidence type="ECO:0000313" key="6">
    <source>
        <dbReference type="EMBL" id="GAC30732.1"/>
    </source>
</evidence>
<dbReference type="InterPro" id="IPR009056">
    <property type="entry name" value="Cyt_c-like_dom"/>
</dbReference>
<proteinExistence type="predicted"/>
<sequence>MSKRTMLFGLTCIFVLASCEKGIDSPKGFSLPEGDPEAGKLVFVKHQCLSCHSIADLEDDSVEHEHEPPIALSSNSAIVKTYPELVTSIINPSHRISRGAQWVTIDENRHSVMPVYNDVLTVSELIDVVSYIQPYYKVTPWPYTVYPIYGMQHMAW</sequence>
<evidence type="ECO:0000256" key="3">
    <source>
        <dbReference type="ARBA" id="ARBA00023004"/>
    </source>
</evidence>
<evidence type="ECO:0000259" key="5">
    <source>
        <dbReference type="PROSITE" id="PS51007"/>
    </source>
</evidence>
<evidence type="ECO:0000256" key="2">
    <source>
        <dbReference type="ARBA" id="ARBA00022723"/>
    </source>
</evidence>
<dbReference type="STRING" id="1121922.GCA_000428905_03558"/>
<keyword evidence="1 4" id="KW-0349">Heme</keyword>
<dbReference type="InterPro" id="IPR036909">
    <property type="entry name" value="Cyt_c-like_dom_sf"/>
</dbReference>
<dbReference type="GO" id="GO:0046872">
    <property type="term" value="F:metal ion binding"/>
    <property type="evidence" value="ECO:0007669"/>
    <property type="project" value="UniProtKB-KW"/>
</dbReference>
<dbReference type="GO" id="GO:0020037">
    <property type="term" value="F:heme binding"/>
    <property type="evidence" value="ECO:0007669"/>
    <property type="project" value="InterPro"/>
</dbReference>
<keyword evidence="7" id="KW-1185">Reference proteome</keyword>
<dbReference type="Gene3D" id="1.10.760.10">
    <property type="entry name" value="Cytochrome c-like domain"/>
    <property type="match status" value="1"/>
</dbReference>
<reference evidence="7" key="1">
    <citation type="journal article" date="2014" name="Environ. Microbiol.">
        <title>Comparative genomics of the marine bacterial genus Glaciecola reveals the high degree of genomic diversity and genomic characteristic for cold adaptation.</title>
        <authorList>
            <person name="Qin Q.L."/>
            <person name="Xie B.B."/>
            <person name="Yu Y."/>
            <person name="Shu Y.L."/>
            <person name="Rong J.C."/>
            <person name="Zhang Y.J."/>
            <person name="Zhao D.L."/>
            <person name="Chen X.L."/>
            <person name="Zhang X.Y."/>
            <person name="Chen B."/>
            <person name="Zhou B.C."/>
            <person name="Zhang Y.Z."/>
        </authorList>
    </citation>
    <scope>NUCLEOTIDE SEQUENCE [LARGE SCALE GENOMIC DNA]</scope>
    <source>
        <strain evidence="7">ACAM 615</strain>
    </source>
</reference>
<dbReference type="Proteomes" id="UP000006251">
    <property type="component" value="Unassembled WGS sequence"/>
</dbReference>
<comment type="caution">
    <text evidence="6">The sequence shown here is derived from an EMBL/GenBank/DDBJ whole genome shotgun (WGS) entry which is preliminary data.</text>
</comment>
<evidence type="ECO:0000313" key="7">
    <source>
        <dbReference type="Proteomes" id="UP000006251"/>
    </source>
</evidence>
<dbReference type="OrthoDB" id="8480010at2"/>
<accession>K6ZK55</accession>
<dbReference type="PROSITE" id="PS51257">
    <property type="entry name" value="PROKAR_LIPOPROTEIN"/>
    <property type="match status" value="1"/>
</dbReference>
<protein>
    <submittedName>
        <fullName evidence="6">Cytochrome c family protein</fullName>
    </submittedName>
</protein>
<dbReference type="GO" id="GO:0009055">
    <property type="term" value="F:electron transfer activity"/>
    <property type="evidence" value="ECO:0007669"/>
    <property type="project" value="InterPro"/>
</dbReference>
<dbReference type="PROSITE" id="PS51007">
    <property type="entry name" value="CYTC"/>
    <property type="match status" value="1"/>
</dbReference>
<dbReference type="EMBL" id="BAEQ01000066">
    <property type="protein sequence ID" value="GAC30732.1"/>
    <property type="molecule type" value="Genomic_DNA"/>
</dbReference>
<feature type="domain" description="Cytochrome c" evidence="5">
    <location>
        <begin position="34"/>
        <end position="136"/>
    </location>
</feature>
<organism evidence="6 7">
    <name type="scientific">Brumicola pallidula DSM 14239 = ACAM 615</name>
    <dbReference type="NCBI Taxonomy" id="1121922"/>
    <lineage>
        <taxon>Bacteria</taxon>
        <taxon>Pseudomonadati</taxon>
        <taxon>Pseudomonadota</taxon>
        <taxon>Gammaproteobacteria</taxon>
        <taxon>Alteromonadales</taxon>
        <taxon>Alteromonadaceae</taxon>
        <taxon>Brumicola</taxon>
    </lineage>
</organism>
<evidence type="ECO:0000256" key="1">
    <source>
        <dbReference type="ARBA" id="ARBA00022617"/>
    </source>
</evidence>
<dbReference type="Pfam" id="PF00034">
    <property type="entry name" value="Cytochrom_C"/>
    <property type="match status" value="1"/>
</dbReference>
<dbReference type="SUPFAM" id="SSF46626">
    <property type="entry name" value="Cytochrome c"/>
    <property type="match status" value="1"/>
</dbReference>
<dbReference type="AlphaFoldDB" id="K6ZK55"/>
<evidence type="ECO:0000256" key="4">
    <source>
        <dbReference type="PROSITE-ProRule" id="PRU00433"/>
    </source>
</evidence>
<keyword evidence="3 4" id="KW-0408">Iron</keyword>
<dbReference type="RefSeq" id="WP_006015320.1">
    <property type="nucleotide sequence ID" value="NZ_AUAV01000023.1"/>
</dbReference>